<dbReference type="PANTHER" id="PTHR10869">
    <property type="entry name" value="PROLYL 4-HYDROXYLASE ALPHA SUBUNIT"/>
    <property type="match status" value="1"/>
</dbReference>
<proteinExistence type="predicted"/>
<dbReference type="AlphaFoldDB" id="A1TLC5"/>
<dbReference type="PROSITE" id="PS51471">
    <property type="entry name" value="FE2OG_OXY"/>
    <property type="match status" value="1"/>
</dbReference>
<dbReference type="GO" id="GO:0005506">
    <property type="term" value="F:iron ion binding"/>
    <property type="evidence" value="ECO:0007669"/>
    <property type="project" value="InterPro"/>
</dbReference>
<keyword evidence="3" id="KW-0847">Vitamin C</keyword>
<dbReference type="STRING" id="397945.Aave_1171"/>
<dbReference type="SMART" id="SM00702">
    <property type="entry name" value="P4Hc"/>
    <property type="match status" value="1"/>
</dbReference>
<evidence type="ECO:0000256" key="4">
    <source>
        <dbReference type="ARBA" id="ARBA00022964"/>
    </source>
</evidence>
<dbReference type="InterPro" id="IPR005123">
    <property type="entry name" value="Oxoglu/Fe-dep_dioxygenase_dom"/>
</dbReference>
<evidence type="ECO:0000256" key="3">
    <source>
        <dbReference type="ARBA" id="ARBA00022896"/>
    </source>
</evidence>
<dbReference type="InterPro" id="IPR044862">
    <property type="entry name" value="Pro_4_hyd_alph_FE2OG_OXY"/>
</dbReference>
<evidence type="ECO:0000259" key="8">
    <source>
        <dbReference type="PROSITE" id="PS51471"/>
    </source>
</evidence>
<name>A1TLC5_PARC0</name>
<keyword evidence="4" id="KW-0223">Dioxygenase</keyword>
<accession>A1TLC5</accession>
<feature type="domain" description="Fe2OG dioxygenase" evidence="8">
    <location>
        <begin position="198"/>
        <end position="305"/>
    </location>
</feature>
<dbReference type="GO" id="GO:0004656">
    <property type="term" value="F:procollagen-proline 4-dioxygenase activity"/>
    <property type="evidence" value="ECO:0007669"/>
    <property type="project" value="TreeGrafter"/>
</dbReference>
<dbReference type="Pfam" id="PF13640">
    <property type="entry name" value="2OG-FeII_Oxy_3"/>
    <property type="match status" value="1"/>
</dbReference>
<evidence type="ECO:0000256" key="5">
    <source>
        <dbReference type="ARBA" id="ARBA00023002"/>
    </source>
</evidence>
<protein>
    <submittedName>
        <fullName evidence="9">2OG-Fe(II) oxygenase</fullName>
    </submittedName>
</protein>
<evidence type="ECO:0000256" key="7">
    <source>
        <dbReference type="SAM" id="MobiDB-lite"/>
    </source>
</evidence>
<reference evidence="9 10" key="1">
    <citation type="submission" date="2006-12" db="EMBL/GenBank/DDBJ databases">
        <title>Complete sequence of Acidovorax avenae subsp. citrulli AAC00-1.</title>
        <authorList>
            <consortium name="US DOE Joint Genome Institute"/>
            <person name="Copeland A."/>
            <person name="Lucas S."/>
            <person name="Lapidus A."/>
            <person name="Barry K."/>
            <person name="Detter J.C."/>
            <person name="Glavina del Rio T."/>
            <person name="Dalin E."/>
            <person name="Tice H."/>
            <person name="Pitluck S."/>
            <person name="Kiss H."/>
            <person name="Brettin T."/>
            <person name="Bruce D."/>
            <person name="Han C."/>
            <person name="Tapia R."/>
            <person name="Gilna P."/>
            <person name="Schmutz J."/>
            <person name="Larimer F."/>
            <person name="Land M."/>
            <person name="Hauser L."/>
            <person name="Kyrpides N."/>
            <person name="Kim E."/>
            <person name="Stahl D."/>
            <person name="Richardson P."/>
        </authorList>
    </citation>
    <scope>NUCLEOTIDE SEQUENCE [LARGE SCALE GENOMIC DNA]</scope>
    <source>
        <strain evidence="9 10">AAC00-1</strain>
    </source>
</reference>
<dbReference type="EMBL" id="CP000512">
    <property type="protein sequence ID" value="ABM31763.1"/>
    <property type="molecule type" value="Genomic_DNA"/>
</dbReference>
<evidence type="ECO:0000313" key="9">
    <source>
        <dbReference type="EMBL" id="ABM31763.1"/>
    </source>
</evidence>
<dbReference type="InterPro" id="IPR045054">
    <property type="entry name" value="P4HA-like"/>
</dbReference>
<feature type="region of interest" description="Disordered" evidence="7">
    <location>
        <begin position="86"/>
        <end position="106"/>
    </location>
</feature>
<organism evidence="9 10">
    <name type="scientific">Paracidovorax citrulli (strain AAC00-1)</name>
    <name type="common">Acidovorax citrulli</name>
    <dbReference type="NCBI Taxonomy" id="397945"/>
    <lineage>
        <taxon>Bacteria</taxon>
        <taxon>Pseudomonadati</taxon>
        <taxon>Pseudomonadota</taxon>
        <taxon>Betaproteobacteria</taxon>
        <taxon>Burkholderiales</taxon>
        <taxon>Comamonadaceae</taxon>
        <taxon>Paracidovorax</taxon>
    </lineage>
</organism>
<dbReference type="GO" id="GO:0031418">
    <property type="term" value="F:L-ascorbic acid binding"/>
    <property type="evidence" value="ECO:0007669"/>
    <property type="project" value="UniProtKB-KW"/>
</dbReference>
<dbReference type="InterPro" id="IPR006620">
    <property type="entry name" value="Pro_4_hyd_alph"/>
</dbReference>
<dbReference type="PANTHER" id="PTHR10869:SF246">
    <property type="entry name" value="TRANSMEMBRANE PROLYL 4-HYDROXYLASE"/>
    <property type="match status" value="1"/>
</dbReference>
<keyword evidence="2" id="KW-0479">Metal-binding</keyword>
<dbReference type="KEGG" id="aav:Aave_1171"/>
<dbReference type="eggNOG" id="COG3751">
    <property type="taxonomic scope" value="Bacteria"/>
</dbReference>
<evidence type="ECO:0000256" key="6">
    <source>
        <dbReference type="ARBA" id="ARBA00023004"/>
    </source>
</evidence>
<sequence>MAARPTFPTEHMSANRPVAARADTDAALSQSITPELRTWIVAQAQAGFGAPAVLQSMLDAGWSEEVATYAMEHVLREHLDTLAVQQGHPAASRVPEPDLAESPGSIDVGDRRVDVLMAMAQPRVVLFGNLLSPEECDAIIDAARPRMARSLTVATRTGGEEVNDDRTSNGMFFQREENPVVARLEARIARLVNWPLENGEGLQVLHYRPGAEYKPHYDYFDPAEPGTPTILRRGGQRVATIVIYLNDPEKGGGTTFPDVHLEVAPRRGNAVFFSYERPHPSTRTLHGGAPVVAGDKWIATKWLRERRFE</sequence>
<evidence type="ECO:0000256" key="2">
    <source>
        <dbReference type="ARBA" id="ARBA00022723"/>
    </source>
</evidence>
<dbReference type="Proteomes" id="UP000002596">
    <property type="component" value="Chromosome"/>
</dbReference>
<keyword evidence="5" id="KW-0560">Oxidoreductase</keyword>
<gene>
    <name evidence="9" type="ordered locus">Aave_1171</name>
</gene>
<dbReference type="Gene3D" id="2.60.120.620">
    <property type="entry name" value="q2cbj1_9rhob like domain"/>
    <property type="match status" value="1"/>
</dbReference>
<comment type="cofactor">
    <cofactor evidence="1">
        <name>L-ascorbate</name>
        <dbReference type="ChEBI" id="CHEBI:38290"/>
    </cofactor>
</comment>
<evidence type="ECO:0000313" key="10">
    <source>
        <dbReference type="Proteomes" id="UP000002596"/>
    </source>
</evidence>
<evidence type="ECO:0000256" key="1">
    <source>
        <dbReference type="ARBA" id="ARBA00001961"/>
    </source>
</evidence>
<dbReference type="HOGENOM" id="CLU_058132_3_0_4"/>
<keyword evidence="6" id="KW-0408">Iron</keyword>